<dbReference type="Proteomes" id="UP000072236">
    <property type="component" value="Chromosome"/>
</dbReference>
<dbReference type="Proteomes" id="UP000323012">
    <property type="component" value="Unassembled WGS sequence"/>
</dbReference>
<reference evidence="1 4" key="1">
    <citation type="submission" date="2015-10" db="EMBL/GenBank/DDBJ databases">
        <title>Tn-seq of a polymicrobial infection.</title>
        <authorList>
            <person name="Stacy A."/>
            <person name="Rumbaugh K.P."/>
            <person name="Whiteley M."/>
        </authorList>
    </citation>
    <scope>NUCLEOTIDE SEQUENCE [LARGE SCALE GENOMIC DNA]</scope>
    <source>
        <strain evidence="1 4">624</strain>
    </source>
</reference>
<accession>A0A5D0EIR7</accession>
<reference evidence="2 5" key="2">
    <citation type="submission" date="2017-10" db="EMBL/GenBank/DDBJ databases">
        <title>Draft genome sequences of Aggregatibacter actinomycetemcomitans strains 310a and 310b.</title>
        <authorList>
            <person name="May A.C."/>
            <person name="Ohta H."/>
            <person name="Maeda H."/>
            <person name="Kokeguchi S."/>
            <person name="Cugini C."/>
        </authorList>
    </citation>
    <scope>NUCLEOTIDE SEQUENCE [LARGE SCALE GENOMIC DNA]</scope>
    <source>
        <strain evidence="2 5">310b</strain>
    </source>
</reference>
<sequence length="123" mass="13880">MSLINQSGRFLNSRFRQQITVQKQSGSHSASGFDVRYEKQQITAIVIPTSPNDVLLLPEGERYLPSIKVYTQQQLNIGDLVDYRGQTYKIKTAANWGDYGYYNNIGVRHSQTAKVDSTGFTVT</sequence>
<evidence type="ECO:0000313" key="1">
    <source>
        <dbReference type="EMBL" id="AMQ94634.1"/>
    </source>
</evidence>
<reference evidence="3 6" key="3">
    <citation type="submission" date="2019-08" db="EMBL/GenBank/DDBJ databases">
        <title>Whole genome sequencing of Aggregatibacter actinomycetemcomitans cultured from blood stream infections in Denmark reveals a novel phylogenetic lineage expressing serotype a membrane O polysaccharide.</title>
        <authorList>
            <person name="Nedergaard S."/>
            <person name="Kobel C.M."/>
            <person name="Nielsen M.B."/>
            <person name="Moeller R.T."/>
            <person name="Jensen A.B."/>
            <person name="Noerskov-Lauritsen N."/>
        </authorList>
    </citation>
    <scope>NUCLEOTIDE SEQUENCE [LARGE SCALE GENOMIC DNA]</scope>
    <source>
        <strain evidence="3 6">PN_563</strain>
    </source>
</reference>
<dbReference type="EMBL" id="PCGW01000007">
    <property type="protein sequence ID" value="PHO20802.1"/>
    <property type="molecule type" value="Genomic_DNA"/>
</dbReference>
<proteinExistence type="predicted"/>
<name>A0A5D0EIR7_AGGAC</name>
<evidence type="ECO:0000313" key="6">
    <source>
        <dbReference type="Proteomes" id="UP000323012"/>
    </source>
</evidence>
<dbReference type="RefSeq" id="WP_005541582.1">
    <property type="nucleotide sequence ID" value="NZ_CP012959.1"/>
</dbReference>
<protein>
    <submittedName>
        <fullName evidence="3">Uncharacterized protein</fullName>
    </submittedName>
</protein>
<keyword evidence="5" id="KW-1185">Reference proteome</keyword>
<dbReference type="AlphaFoldDB" id="A0A5D0EIR7"/>
<organism evidence="3 6">
    <name type="scientific">Aggregatibacter actinomycetemcomitans</name>
    <name type="common">Actinobacillus actinomycetemcomitans</name>
    <name type="synonym">Haemophilus actinomycetemcomitans</name>
    <dbReference type="NCBI Taxonomy" id="714"/>
    <lineage>
        <taxon>Bacteria</taxon>
        <taxon>Pseudomonadati</taxon>
        <taxon>Pseudomonadota</taxon>
        <taxon>Gammaproteobacteria</taxon>
        <taxon>Pasteurellales</taxon>
        <taxon>Pasteurellaceae</taxon>
        <taxon>Aggregatibacter</taxon>
    </lineage>
</organism>
<dbReference type="OrthoDB" id="6463513at2"/>
<dbReference type="EMBL" id="VSED01000005">
    <property type="protein sequence ID" value="TYA39512.1"/>
    <property type="molecule type" value="Genomic_DNA"/>
</dbReference>
<evidence type="ECO:0000313" key="4">
    <source>
        <dbReference type="Proteomes" id="UP000072236"/>
    </source>
</evidence>
<evidence type="ECO:0000313" key="2">
    <source>
        <dbReference type="EMBL" id="PHO20802.1"/>
    </source>
</evidence>
<dbReference type="Proteomes" id="UP000226080">
    <property type="component" value="Unassembled WGS sequence"/>
</dbReference>
<gene>
    <name evidence="1" type="ORF">ACT75_08955</name>
    <name evidence="2" type="ORF">CQR80_04730</name>
    <name evidence="3" type="ORF">FXB79_03275</name>
</gene>
<dbReference type="KEGG" id="aact:ACT75_08955"/>
<evidence type="ECO:0000313" key="5">
    <source>
        <dbReference type="Proteomes" id="UP000226080"/>
    </source>
</evidence>
<evidence type="ECO:0000313" key="3">
    <source>
        <dbReference type="EMBL" id="TYA39512.1"/>
    </source>
</evidence>
<dbReference type="EMBL" id="CP012959">
    <property type="protein sequence ID" value="AMQ94634.1"/>
    <property type="molecule type" value="Genomic_DNA"/>
</dbReference>